<dbReference type="AlphaFoldDB" id="A0AA36JF53"/>
<evidence type="ECO:0000256" key="4">
    <source>
        <dbReference type="ARBA" id="ARBA00023004"/>
    </source>
</evidence>
<reference evidence="9" key="1">
    <citation type="submission" date="2023-08" db="EMBL/GenBank/DDBJ databases">
        <authorList>
            <person name="Chen Y."/>
            <person name="Shah S."/>
            <person name="Dougan E. K."/>
            <person name="Thang M."/>
            <person name="Chan C."/>
        </authorList>
    </citation>
    <scope>NUCLEOTIDE SEQUENCE</scope>
</reference>
<name>A0AA36JF53_9DINO</name>
<dbReference type="PROSITE" id="PS51085">
    <property type="entry name" value="2FE2S_FER_2"/>
    <property type="match status" value="1"/>
</dbReference>
<dbReference type="InterPro" id="IPR001041">
    <property type="entry name" value="2Fe-2S_ferredoxin-type"/>
</dbReference>
<dbReference type="PANTHER" id="PTHR23426">
    <property type="entry name" value="FERREDOXIN/ADRENODOXIN"/>
    <property type="match status" value="1"/>
</dbReference>
<accession>A0AA36JF53</accession>
<comment type="caution">
    <text evidence="9">The sequence shown here is derived from an EMBL/GenBank/DDBJ whole genome shotgun (WGS) entry which is preliminary data.</text>
</comment>
<dbReference type="GO" id="GO:0046872">
    <property type="term" value="F:metal ion binding"/>
    <property type="evidence" value="ECO:0007669"/>
    <property type="project" value="UniProtKB-KW"/>
</dbReference>
<dbReference type="EMBL" id="CAUJNA010003568">
    <property type="protein sequence ID" value="CAJ1405062.1"/>
    <property type="molecule type" value="Genomic_DNA"/>
</dbReference>
<organism evidence="9 10">
    <name type="scientific">Effrenium voratum</name>
    <dbReference type="NCBI Taxonomy" id="2562239"/>
    <lineage>
        <taxon>Eukaryota</taxon>
        <taxon>Sar</taxon>
        <taxon>Alveolata</taxon>
        <taxon>Dinophyceae</taxon>
        <taxon>Suessiales</taxon>
        <taxon>Symbiodiniaceae</taxon>
        <taxon>Effrenium</taxon>
    </lineage>
</organism>
<keyword evidence="4" id="KW-0408">Iron</keyword>
<sequence>MAKITYIEHDGTSHTIDCENGMTVMEGAIKNSIPGIDADCGGACACATCHVYVDGAWKDKTGSAEQMEEDMLDFAFDVRDGSRLSCQIKVSDEVDGLVVRLPEKQF</sequence>
<comment type="similarity">
    <text evidence="1">Belongs to the adrenodoxin/putidaredoxin family.</text>
</comment>
<dbReference type="InterPro" id="IPR018298">
    <property type="entry name" value="Adrenodoxin_Fe-S_BS"/>
</dbReference>
<evidence type="ECO:0000256" key="2">
    <source>
        <dbReference type="ARBA" id="ARBA00022714"/>
    </source>
</evidence>
<dbReference type="GO" id="GO:0009055">
    <property type="term" value="F:electron transfer activity"/>
    <property type="evidence" value="ECO:0007669"/>
    <property type="project" value="TreeGrafter"/>
</dbReference>
<evidence type="ECO:0000259" key="7">
    <source>
        <dbReference type="PROSITE" id="PS51085"/>
    </source>
</evidence>
<dbReference type="EMBL" id="CAUJNA010000036">
    <property type="protein sequence ID" value="CAJ1370760.1"/>
    <property type="molecule type" value="Genomic_DNA"/>
</dbReference>
<dbReference type="Proteomes" id="UP001178507">
    <property type="component" value="Unassembled WGS sequence"/>
</dbReference>
<protein>
    <recommendedName>
        <fullName evidence="7">2Fe-2S ferredoxin-type domain-containing protein</fullName>
    </recommendedName>
</protein>
<keyword evidence="5" id="KW-0411">Iron-sulfur</keyword>
<keyword evidence="3" id="KW-0479">Metal-binding</keyword>
<keyword evidence="2" id="KW-0001">2Fe-2S</keyword>
<gene>
    <name evidence="8" type="ORF">EVOR1521_LOCUS1254</name>
    <name evidence="9" type="ORF">EVOR1521_LOCUS27378</name>
</gene>
<dbReference type="InterPro" id="IPR036010">
    <property type="entry name" value="2Fe-2S_ferredoxin-like_sf"/>
</dbReference>
<dbReference type="PROSITE" id="PS00814">
    <property type="entry name" value="ADX"/>
    <property type="match status" value="1"/>
</dbReference>
<dbReference type="PANTHER" id="PTHR23426:SF65">
    <property type="entry name" value="FERREDOXIN-2, MITOCHONDRIAL"/>
    <property type="match status" value="1"/>
</dbReference>
<dbReference type="Pfam" id="PF00111">
    <property type="entry name" value="Fer2"/>
    <property type="match status" value="1"/>
</dbReference>
<dbReference type="InterPro" id="IPR001055">
    <property type="entry name" value="Adrenodoxin-like"/>
</dbReference>
<evidence type="ECO:0000313" key="10">
    <source>
        <dbReference type="Proteomes" id="UP001178507"/>
    </source>
</evidence>
<dbReference type="Gene3D" id="3.10.20.30">
    <property type="match status" value="1"/>
</dbReference>
<evidence type="ECO:0000256" key="5">
    <source>
        <dbReference type="ARBA" id="ARBA00023014"/>
    </source>
</evidence>
<evidence type="ECO:0000256" key="1">
    <source>
        <dbReference type="ARBA" id="ARBA00010914"/>
    </source>
</evidence>
<proteinExistence type="inferred from homology"/>
<keyword evidence="10" id="KW-1185">Reference proteome</keyword>
<evidence type="ECO:0000256" key="6">
    <source>
        <dbReference type="ARBA" id="ARBA00034078"/>
    </source>
</evidence>
<dbReference type="SUPFAM" id="SSF54292">
    <property type="entry name" value="2Fe-2S ferredoxin-like"/>
    <property type="match status" value="1"/>
</dbReference>
<dbReference type="PRINTS" id="PR00355">
    <property type="entry name" value="ADRENODOXIN"/>
</dbReference>
<evidence type="ECO:0000313" key="8">
    <source>
        <dbReference type="EMBL" id="CAJ1370760.1"/>
    </source>
</evidence>
<comment type="cofactor">
    <cofactor evidence="6">
        <name>[2Fe-2S] cluster</name>
        <dbReference type="ChEBI" id="CHEBI:190135"/>
    </cofactor>
</comment>
<feature type="domain" description="2Fe-2S ferredoxin-type" evidence="7">
    <location>
        <begin position="2"/>
        <end position="105"/>
    </location>
</feature>
<evidence type="ECO:0000256" key="3">
    <source>
        <dbReference type="ARBA" id="ARBA00022723"/>
    </source>
</evidence>
<dbReference type="InterPro" id="IPR012675">
    <property type="entry name" value="Beta-grasp_dom_sf"/>
</dbReference>
<dbReference type="GO" id="GO:0051537">
    <property type="term" value="F:2 iron, 2 sulfur cluster binding"/>
    <property type="evidence" value="ECO:0007669"/>
    <property type="project" value="UniProtKB-KW"/>
</dbReference>
<dbReference type="CDD" id="cd00207">
    <property type="entry name" value="fer2"/>
    <property type="match status" value="1"/>
</dbReference>
<dbReference type="GO" id="GO:0140647">
    <property type="term" value="P:P450-containing electron transport chain"/>
    <property type="evidence" value="ECO:0007669"/>
    <property type="project" value="InterPro"/>
</dbReference>
<evidence type="ECO:0000313" key="9">
    <source>
        <dbReference type="EMBL" id="CAJ1405062.1"/>
    </source>
</evidence>